<dbReference type="AlphaFoldDB" id="A0A562IKL5"/>
<evidence type="ECO:0000313" key="2">
    <source>
        <dbReference type="Proteomes" id="UP000319627"/>
    </source>
</evidence>
<dbReference type="EMBL" id="VLKG01000005">
    <property type="protein sequence ID" value="TWH71366.1"/>
    <property type="molecule type" value="Genomic_DNA"/>
</dbReference>
<accession>A0A562IKL5</accession>
<keyword evidence="2" id="KW-1185">Reference proteome</keyword>
<comment type="caution">
    <text evidence="1">The sequence shown here is derived from an EMBL/GenBank/DDBJ whole genome shotgun (WGS) entry which is preliminary data.</text>
</comment>
<evidence type="ECO:0008006" key="3">
    <source>
        <dbReference type="Google" id="ProtNLM"/>
    </source>
</evidence>
<dbReference type="Proteomes" id="UP000319627">
    <property type="component" value="Unassembled WGS sequence"/>
</dbReference>
<protein>
    <recommendedName>
        <fullName evidence="3">Phasin protein</fullName>
    </recommendedName>
</protein>
<dbReference type="OrthoDB" id="7042012at2"/>
<reference evidence="1 2" key="1">
    <citation type="submission" date="2019-07" db="EMBL/GenBank/DDBJ databases">
        <title>Genomic Encyclopedia of Type Strains, Phase I: the one thousand microbial genomes (KMG-I) project.</title>
        <authorList>
            <person name="Kyrpides N."/>
        </authorList>
    </citation>
    <scope>NUCLEOTIDE SEQUENCE [LARGE SCALE GENOMIC DNA]</scope>
    <source>
        <strain evidence="1 2">DSM 375</strain>
    </source>
</reference>
<organism evidence="1 2">
    <name type="scientific">Azomonas agilis</name>
    <dbReference type="NCBI Taxonomy" id="116849"/>
    <lineage>
        <taxon>Bacteria</taxon>
        <taxon>Pseudomonadati</taxon>
        <taxon>Pseudomonadota</taxon>
        <taxon>Gammaproteobacteria</taxon>
        <taxon>Pseudomonadales</taxon>
        <taxon>Pseudomonadaceae</taxon>
        <taxon>Azomonas</taxon>
    </lineage>
</organism>
<proteinExistence type="predicted"/>
<gene>
    <name evidence="1" type="ORF">LX59_01650</name>
</gene>
<sequence length="171" mass="19692">MTTAAPLIEPKLINILKQWRCFSHQNAENLQLFCSAFTPVHDSLQITQQVLKQWHDKPWTLPEQPSVDSSALSNAYRELIDIQQAALEKEQEAYFRYWTTALTNSKQMINALQGVSSPQQALVAYLEANLDLARQYQEDVSEQLTDLNQIKAAYTAWWQKTLESLQPEKPQ</sequence>
<evidence type="ECO:0000313" key="1">
    <source>
        <dbReference type="EMBL" id="TWH71366.1"/>
    </source>
</evidence>
<dbReference type="RefSeq" id="WP_144571363.1">
    <property type="nucleotide sequence ID" value="NZ_VLKG01000005.1"/>
</dbReference>
<name>A0A562IKL5_9GAMM</name>